<gene>
    <name evidence="4" type="ORF">PDEL1432_LOCUS2113</name>
</gene>
<feature type="coiled-coil region" evidence="1">
    <location>
        <begin position="14"/>
        <end position="41"/>
    </location>
</feature>
<sequence length="307" mass="34056">MAETEMAPLAHNDIAEILRNMQALQRKVEVLEECVRQHNITIPALEEGGKPASPTGIWRKNDNDESEDSYYPIEGQQSTVRQTEKYSADSYSMMVLNGPNCDGEWPLRKKVFFGASLYVAFIQIASLIVLSIGAYSRVDLGKGNSSKIVRASQILSLSFYVVFPDASLHDFARALRYYPRSKGAQPGDPVKLMKLACLLRGFQGLLAVVPAWLLIMTAQSVDSVLLSFAAINVISKFDEAAFAIARTGAIGPIYKHEVERIESTDVPLCFYRDIIHIRYWLGVGVLNIATFGAMVVAWAIDPDDNDF</sequence>
<protein>
    <submittedName>
        <fullName evidence="4">Uncharacterized protein</fullName>
    </submittedName>
</protein>
<keyword evidence="3" id="KW-1133">Transmembrane helix</keyword>
<dbReference type="AlphaFoldDB" id="A0A7S0UKU9"/>
<name>A0A7S0UKU9_9STRA</name>
<feature type="region of interest" description="Disordered" evidence="2">
    <location>
        <begin position="45"/>
        <end position="70"/>
    </location>
</feature>
<feature type="transmembrane region" description="Helical" evidence="3">
    <location>
        <begin position="279"/>
        <end position="300"/>
    </location>
</feature>
<evidence type="ECO:0000313" key="4">
    <source>
        <dbReference type="EMBL" id="CAD8762073.1"/>
    </source>
</evidence>
<keyword evidence="3" id="KW-0812">Transmembrane</keyword>
<keyword evidence="1" id="KW-0175">Coiled coil</keyword>
<proteinExistence type="predicted"/>
<keyword evidence="3" id="KW-0472">Membrane</keyword>
<evidence type="ECO:0000256" key="3">
    <source>
        <dbReference type="SAM" id="Phobius"/>
    </source>
</evidence>
<evidence type="ECO:0000256" key="1">
    <source>
        <dbReference type="SAM" id="Coils"/>
    </source>
</evidence>
<accession>A0A7S0UKU9</accession>
<organism evidence="4">
    <name type="scientific">Pseudo-nitzschia delicatissima</name>
    <dbReference type="NCBI Taxonomy" id="44447"/>
    <lineage>
        <taxon>Eukaryota</taxon>
        <taxon>Sar</taxon>
        <taxon>Stramenopiles</taxon>
        <taxon>Ochrophyta</taxon>
        <taxon>Bacillariophyta</taxon>
        <taxon>Bacillariophyceae</taxon>
        <taxon>Bacillariophycidae</taxon>
        <taxon>Bacillariales</taxon>
        <taxon>Bacillariaceae</taxon>
        <taxon>Pseudo-nitzschia</taxon>
    </lineage>
</organism>
<evidence type="ECO:0000256" key="2">
    <source>
        <dbReference type="SAM" id="MobiDB-lite"/>
    </source>
</evidence>
<feature type="transmembrane region" description="Helical" evidence="3">
    <location>
        <begin position="112"/>
        <end position="133"/>
    </location>
</feature>
<reference evidence="4" key="1">
    <citation type="submission" date="2021-01" db="EMBL/GenBank/DDBJ databases">
        <authorList>
            <person name="Corre E."/>
            <person name="Pelletier E."/>
            <person name="Niang G."/>
            <person name="Scheremetjew M."/>
            <person name="Finn R."/>
            <person name="Kale V."/>
            <person name="Holt S."/>
            <person name="Cochrane G."/>
            <person name="Meng A."/>
            <person name="Brown T."/>
            <person name="Cohen L."/>
        </authorList>
    </citation>
    <scope>NUCLEOTIDE SEQUENCE</scope>
    <source>
        <strain evidence="4">UNC1205</strain>
    </source>
</reference>
<dbReference type="EMBL" id="HBFL01002980">
    <property type="protein sequence ID" value="CAD8762073.1"/>
    <property type="molecule type" value="Transcribed_RNA"/>
</dbReference>